<proteinExistence type="predicted"/>
<sequence>MGSAISTTSPSCSSWLAAASLLPQSSPVTASAPREAAPPPSSTSPKPKCSTVASSLCQAPRRPPRSLHP</sequence>
<name>A0A0A9ABM9_ARUDO</name>
<evidence type="ECO:0000256" key="1">
    <source>
        <dbReference type="SAM" id="MobiDB-lite"/>
    </source>
</evidence>
<reference evidence="2" key="1">
    <citation type="submission" date="2014-09" db="EMBL/GenBank/DDBJ databases">
        <authorList>
            <person name="Magalhaes I.L.F."/>
            <person name="Oliveira U."/>
            <person name="Santos F.R."/>
            <person name="Vidigal T.H.D.A."/>
            <person name="Brescovit A.D."/>
            <person name="Santos A.J."/>
        </authorList>
    </citation>
    <scope>NUCLEOTIDE SEQUENCE</scope>
    <source>
        <tissue evidence="2">Shoot tissue taken approximately 20 cm above the soil surface</tissue>
    </source>
</reference>
<feature type="compositionally biased region" description="Low complexity" evidence="1">
    <location>
        <begin position="24"/>
        <end position="35"/>
    </location>
</feature>
<dbReference type="AlphaFoldDB" id="A0A0A9ABM9"/>
<accession>A0A0A9ABM9</accession>
<evidence type="ECO:0000313" key="2">
    <source>
        <dbReference type="EMBL" id="JAD44462.1"/>
    </source>
</evidence>
<reference evidence="2" key="2">
    <citation type="journal article" date="2015" name="Data Brief">
        <title>Shoot transcriptome of the giant reed, Arundo donax.</title>
        <authorList>
            <person name="Barrero R.A."/>
            <person name="Guerrero F.D."/>
            <person name="Moolhuijzen P."/>
            <person name="Goolsby J.A."/>
            <person name="Tidwell J."/>
            <person name="Bellgard S.E."/>
            <person name="Bellgard M.I."/>
        </authorList>
    </citation>
    <scope>NUCLEOTIDE SEQUENCE</scope>
    <source>
        <tissue evidence="2">Shoot tissue taken approximately 20 cm above the soil surface</tissue>
    </source>
</reference>
<protein>
    <submittedName>
        <fullName evidence="2">Uncharacterized protein</fullName>
    </submittedName>
</protein>
<feature type="region of interest" description="Disordered" evidence="1">
    <location>
        <begin position="24"/>
        <end position="69"/>
    </location>
</feature>
<dbReference type="EMBL" id="GBRH01253433">
    <property type="protein sequence ID" value="JAD44462.1"/>
    <property type="molecule type" value="Transcribed_RNA"/>
</dbReference>
<organism evidence="2">
    <name type="scientific">Arundo donax</name>
    <name type="common">Giant reed</name>
    <name type="synonym">Donax arundinaceus</name>
    <dbReference type="NCBI Taxonomy" id="35708"/>
    <lineage>
        <taxon>Eukaryota</taxon>
        <taxon>Viridiplantae</taxon>
        <taxon>Streptophyta</taxon>
        <taxon>Embryophyta</taxon>
        <taxon>Tracheophyta</taxon>
        <taxon>Spermatophyta</taxon>
        <taxon>Magnoliopsida</taxon>
        <taxon>Liliopsida</taxon>
        <taxon>Poales</taxon>
        <taxon>Poaceae</taxon>
        <taxon>PACMAD clade</taxon>
        <taxon>Arundinoideae</taxon>
        <taxon>Arundineae</taxon>
        <taxon>Arundo</taxon>
    </lineage>
</organism>